<dbReference type="InterPro" id="IPR007833">
    <property type="entry name" value="Capsule_polysaccharide_synth"/>
</dbReference>
<evidence type="ECO:0000313" key="2">
    <source>
        <dbReference type="Proteomes" id="UP001179363"/>
    </source>
</evidence>
<dbReference type="InterPro" id="IPR043148">
    <property type="entry name" value="TagF_C"/>
</dbReference>
<evidence type="ECO:0008006" key="3">
    <source>
        <dbReference type="Google" id="ProtNLM"/>
    </source>
</evidence>
<dbReference type="EMBL" id="JAKGTH010000011">
    <property type="protein sequence ID" value="MCF4102671.1"/>
    <property type="molecule type" value="Genomic_DNA"/>
</dbReference>
<accession>A0ABS9EIM1</accession>
<proteinExistence type="predicted"/>
<comment type="caution">
    <text evidence="1">The sequence shown here is derived from an EMBL/GenBank/DDBJ whole genome shotgun (WGS) entry which is preliminary data.</text>
</comment>
<dbReference type="RefSeq" id="WP_236134814.1">
    <property type="nucleotide sequence ID" value="NZ_JAKGTH010000011.1"/>
</dbReference>
<dbReference type="Pfam" id="PF05159">
    <property type="entry name" value="Capsule_synth"/>
    <property type="match status" value="1"/>
</dbReference>
<keyword evidence="2" id="KW-1185">Reference proteome</keyword>
<organism evidence="1 2">
    <name type="scientific">Gillisia lutea</name>
    <dbReference type="NCBI Taxonomy" id="2909668"/>
    <lineage>
        <taxon>Bacteria</taxon>
        <taxon>Pseudomonadati</taxon>
        <taxon>Bacteroidota</taxon>
        <taxon>Flavobacteriia</taxon>
        <taxon>Flavobacteriales</taxon>
        <taxon>Flavobacteriaceae</taxon>
        <taxon>Gillisia</taxon>
    </lineage>
</organism>
<protein>
    <recommendedName>
        <fullName evidence="3">Capsule polysaccharide biosynthesis protein</fullName>
    </recommendedName>
</protein>
<dbReference type="Gene3D" id="3.40.50.12580">
    <property type="match status" value="1"/>
</dbReference>
<reference evidence="1" key="1">
    <citation type="submission" date="2022-01" db="EMBL/GenBank/DDBJ databases">
        <title>Gillisia lutea sp. nov., isolated from marine plastic residues from the Malvarosa beach (Valencia, Spain).</title>
        <authorList>
            <person name="Vidal-Verdu A."/>
            <person name="Molina-Menor E."/>
            <person name="Satari L."/>
            <person name="Pascual J."/>
            <person name="Pereto J."/>
            <person name="Porcar M."/>
        </authorList>
    </citation>
    <scope>NUCLEOTIDE SEQUENCE</scope>
    <source>
        <strain evidence="1">M10.2A</strain>
    </source>
</reference>
<dbReference type="SUPFAM" id="SSF53756">
    <property type="entry name" value="UDP-Glycosyltransferase/glycogen phosphorylase"/>
    <property type="match status" value="1"/>
</dbReference>
<evidence type="ECO:0000313" key="1">
    <source>
        <dbReference type="EMBL" id="MCF4102671.1"/>
    </source>
</evidence>
<dbReference type="Proteomes" id="UP001179363">
    <property type="component" value="Unassembled WGS sequence"/>
</dbReference>
<gene>
    <name evidence="1" type="ORF">L1I30_13420</name>
</gene>
<sequence length="487" mass="56505">MKIFIASIYNIDSYSRGIMPDVLQDSINKYSNATIYYLSCYNSFDVCYFNPDKKPDICYRCKTGAKNTLRLVNGEFTDLSINDIVTNEDKNTAINFYRDKSRVSFNDVYDEFEVGASTLSTYISITRDRDLFNADASFVKELAINALSLYLGLYRFFKSNEIDVVYNFNARQEYVRAVLNASLKANIDCYNVERARMGGFIETYKNVLPHNISTKWKLVQDCWSESRLSVKEKEIIGSSFYDRQGKGESIIFQSYTSNMEKGSLPPYILGNKKNLVLFNSSDDEFAAMGEEFQNPFFKNQNEGLDYLVHLVGSKLQGYNLIIRMHPNLSGVTHKFVEQIKELHQLYPNIYVVPPESKIDTYALMDTADKVISFGSTTGLEANYRNIPVILLGKSFYFYANVAYIPTKKEDLEDLLSQDLQLKPRIDALKFGFYYLRGGSKTQYYFEDNKGKGVFFKTKRIHFFTLKQRIKNQFIKLMYQFFKMRIRL</sequence>
<name>A0ABS9EIM1_9FLAO</name>